<name>A0ACB6UY31_9ASCO</name>
<comment type="caution">
    <text evidence="1">The sequence shown here is derived from an EMBL/GenBank/DDBJ whole genome shotgun (WGS) entry which is preliminary data.</text>
</comment>
<evidence type="ECO:0000313" key="2">
    <source>
        <dbReference type="Proteomes" id="UP000744676"/>
    </source>
</evidence>
<accession>A0ACB6UY31</accession>
<reference evidence="1 2" key="1">
    <citation type="journal article" date="2020" name="Front. Microbiol.">
        <title>Phenotypic and Genetic Characterization of the Cheese Ripening Yeast Geotrichum candidum.</title>
        <authorList>
            <person name="Perkins V."/>
            <person name="Vignola S."/>
            <person name="Lessard M.H."/>
            <person name="Plante P.L."/>
            <person name="Corbeil J."/>
            <person name="Dugat-Bony E."/>
            <person name="Frenette M."/>
            <person name="Labrie S."/>
        </authorList>
    </citation>
    <scope>NUCLEOTIDE SEQUENCE [LARGE SCALE GENOMIC DNA]</scope>
    <source>
        <strain evidence="1 2">LMA-1147</strain>
    </source>
</reference>
<proteinExistence type="predicted"/>
<evidence type="ECO:0000313" key="1">
    <source>
        <dbReference type="EMBL" id="KAF5092482.1"/>
    </source>
</evidence>
<organism evidence="1 2">
    <name type="scientific">Geotrichum galactomycetum</name>
    <dbReference type="NCBI Taxonomy" id="27317"/>
    <lineage>
        <taxon>Eukaryota</taxon>
        <taxon>Fungi</taxon>
        <taxon>Dikarya</taxon>
        <taxon>Ascomycota</taxon>
        <taxon>Saccharomycotina</taxon>
        <taxon>Dipodascomycetes</taxon>
        <taxon>Dipodascales</taxon>
        <taxon>Dipodascaceae</taxon>
        <taxon>Geotrichum</taxon>
    </lineage>
</organism>
<protein>
    <submittedName>
        <fullName evidence="1">Uncharacterized protein</fullName>
    </submittedName>
</protein>
<sequence length="1088" mass="119021">MDQQFINNLTATLEQVTMPATVQKASESLQKDFYSNPLVIPALIHILQSHPTQQIRQLAGVEARKLITREWYDSGSISDESKAQIRASLLPSTLAEPDALVRHTSSRVITAIASYDIEEGEWADLLPALHQAATSSVVAEREVSVYILYTLLEAQLEPLEPLTNNLLELFSKIIADPESLAVRVSTLEALGCIANNFETAVEPEGLEQSIDAFRRLVPAMVEVLKQVITARDEKSANQVFNVFSILLNSESNLLADYFGDIMHFMIDNIISEKQLDDEFRNPALQFILTAVRVKKLRVQALKLGPILVKAALQIAADEYRENPDDLEDDEDEDVDTTPAKLALQLIDEMSNNLAPSQVMVPLLDAVPKYANSADPADRRAGYLAFAYSIEGAPDFVNTQISIVLPAVVNGLNDSDISVKVSALKALYFLSVELRDIISSEHEVLLPLVFNIMDNATALKVGKHACNALDALLESMDKKIISEKYLDSIAPKLLQLLKATTNLTLKSSIIAALSSAALASGEHFTPYFNETIAALEPFAGLVNSSEELTDIESTICSSAISALANLAAAVGKTAFHPYAEPLIEVSYKCLSSDNARLKECSLVFVGALAKIYGTDFNVFIPKIAEQIYKILDQEEFGGLEDYIEEEEGNVGEANEQDFMDKLQVSSGIVIEKEIATDTLGDLLEAAGVEFTDVKQVLGYLVNQVNHFSEGIRRATINTLWRMYIAWAAVYGEKDVPAGLPAPEHANPGLNMIATQVLEATFDAFTTETERVVAITILDRIAEGLKAIGPQVILNLENLQMLYEQLEQLLQKIHPAQVDEGDDGIDEIAETESSEYDEVLIDSTLDVIVQLSSKIGSQAFTPVFEKLLAPMLKLASPNNQSNSERIASIGSLAEIVLGAKESITPFTDKLLTNFLHRVSGDTDVEVRNNAVFGVGLICYYSQAEASVASSYPKILEKLQPFIDNASSNYRGFANAVGAVARMALKRPANVPLAEIVIPTLLGGALPLTEEFEENSPVFELLYKLVESQESTVLAARAQLTEIYAQVIVQERAGKEVFQTPEDRARVLETLKLLEAAQPGLVSGNEILKTL</sequence>
<keyword evidence="2" id="KW-1185">Reference proteome</keyword>
<dbReference type="Proteomes" id="UP000744676">
    <property type="component" value="Unassembled WGS sequence"/>
</dbReference>
<dbReference type="EMBL" id="QVQA01000389">
    <property type="protein sequence ID" value="KAF5092482.1"/>
    <property type="molecule type" value="Genomic_DNA"/>
</dbReference>
<gene>
    <name evidence="1" type="ORF">D0Z00_004566</name>
</gene>